<sequence length="143" mass="15404">MSVDNRQLAHRLAYAGLLPFVLGCLLIWLVVHPEAHAFVSLALSAYAALIISFLGGIQWGLSFARGLPLRPSLIWGISASLLGWVGVLMLPYGGLALHGAVLIACYLMDRRLYPLLGVADWLTLRFRLTLVASLSCFLAAAGS</sequence>
<organism evidence="2 3">
    <name type="scientific">Pelomonas margarita</name>
    <dbReference type="NCBI Taxonomy" id="3299031"/>
    <lineage>
        <taxon>Bacteria</taxon>
        <taxon>Pseudomonadati</taxon>
        <taxon>Pseudomonadota</taxon>
        <taxon>Betaproteobacteria</taxon>
        <taxon>Burkholderiales</taxon>
        <taxon>Sphaerotilaceae</taxon>
        <taxon>Roseateles</taxon>
    </lineage>
</organism>
<keyword evidence="1" id="KW-1133">Transmembrane helix</keyword>
<keyword evidence="3" id="KW-1185">Reference proteome</keyword>
<dbReference type="PANTHER" id="PTHR15887">
    <property type="entry name" value="TRANSMEMBRANE PROTEIN 69"/>
    <property type="match status" value="1"/>
</dbReference>
<protein>
    <submittedName>
        <fullName evidence="2">DUF3429 domain-containing protein</fullName>
    </submittedName>
</protein>
<keyword evidence="1" id="KW-0472">Membrane</keyword>
<feature type="transmembrane region" description="Helical" evidence="1">
    <location>
        <begin position="37"/>
        <end position="61"/>
    </location>
</feature>
<evidence type="ECO:0000256" key="1">
    <source>
        <dbReference type="SAM" id="Phobius"/>
    </source>
</evidence>
<evidence type="ECO:0000313" key="3">
    <source>
        <dbReference type="Proteomes" id="UP001606301"/>
    </source>
</evidence>
<gene>
    <name evidence="2" type="ORF">ACG0Z3_22780</name>
</gene>
<dbReference type="PANTHER" id="PTHR15887:SF1">
    <property type="entry name" value="TRANSMEMBRANE PROTEIN 69"/>
    <property type="match status" value="1"/>
</dbReference>
<dbReference type="Proteomes" id="UP001606301">
    <property type="component" value="Unassembled WGS sequence"/>
</dbReference>
<feature type="transmembrane region" description="Helical" evidence="1">
    <location>
        <begin position="12"/>
        <end position="31"/>
    </location>
</feature>
<dbReference type="EMBL" id="JBIGHW010000028">
    <property type="protein sequence ID" value="MFG6443523.1"/>
    <property type="molecule type" value="Genomic_DNA"/>
</dbReference>
<dbReference type="Pfam" id="PF11911">
    <property type="entry name" value="DUF3429"/>
    <property type="match status" value="1"/>
</dbReference>
<accession>A0ABW7FQ90</accession>
<feature type="transmembrane region" description="Helical" evidence="1">
    <location>
        <begin position="73"/>
        <end position="104"/>
    </location>
</feature>
<name>A0ABW7FQ90_9BURK</name>
<proteinExistence type="predicted"/>
<keyword evidence="1" id="KW-0812">Transmembrane</keyword>
<reference evidence="2 3" key="1">
    <citation type="submission" date="2024-08" db="EMBL/GenBank/DDBJ databases">
        <authorList>
            <person name="Lu H."/>
        </authorList>
    </citation>
    <scope>NUCLEOTIDE SEQUENCE [LARGE SCALE GENOMIC DNA]</scope>
    <source>
        <strain evidence="2 3">LKC17W</strain>
    </source>
</reference>
<evidence type="ECO:0000313" key="2">
    <source>
        <dbReference type="EMBL" id="MFG6443523.1"/>
    </source>
</evidence>
<dbReference type="InterPro" id="IPR021836">
    <property type="entry name" value="DUF3429"/>
</dbReference>
<dbReference type="RefSeq" id="WP_394402244.1">
    <property type="nucleotide sequence ID" value="NZ_JBIGHW010000028.1"/>
</dbReference>
<dbReference type="PROSITE" id="PS51257">
    <property type="entry name" value="PROKAR_LIPOPROTEIN"/>
    <property type="match status" value="1"/>
</dbReference>
<comment type="caution">
    <text evidence="2">The sequence shown here is derived from an EMBL/GenBank/DDBJ whole genome shotgun (WGS) entry which is preliminary data.</text>
</comment>